<name>A0AAN7V3J1_9PEZI</name>
<comment type="caution">
    <text evidence="1">The sequence shown here is derived from an EMBL/GenBank/DDBJ whole genome shotgun (WGS) entry which is preliminary data.</text>
</comment>
<gene>
    <name evidence="1" type="ORF">RRF57_012130</name>
</gene>
<dbReference type="AlphaFoldDB" id="A0AAN7V3J1"/>
<evidence type="ECO:0000313" key="2">
    <source>
        <dbReference type="Proteomes" id="UP001305414"/>
    </source>
</evidence>
<protein>
    <submittedName>
        <fullName evidence="1">Uncharacterized protein</fullName>
    </submittedName>
</protein>
<evidence type="ECO:0000313" key="1">
    <source>
        <dbReference type="EMBL" id="KAK5636419.1"/>
    </source>
</evidence>
<sequence length="62" mass="6698">MGRFRRGTMVIMIMVTPEKIPAPPRPAIARPTMKTMEFGAAPQMTDPTSNKATVIKKVLAGG</sequence>
<proteinExistence type="predicted"/>
<dbReference type="EMBL" id="JAWHQM010000069">
    <property type="protein sequence ID" value="KAK5636419.1"/>
    <property type="molecule type" value="Genomic_DNA"/>
</dbReference>
<organism evidence="1 2">
    <name type="scientific">Xylaria bambusicola</name>
    <dbReference type="NCBI Taxonomy" id="326684"/>
    <lineage>
        <taxon>Eukaryota</taxon>
        <taxon>Fungi</taxon>
        <taxon>Dikarya</taxon>
        <taxon>Ascomycota</taxon>
        <taxon>Pezizomycotina</taxon>
        <taxon>Sordariomycetes</taxon>
        <taxon>Xylariomycetidae</taxon>
        <taxon>Xylariales</taxon>
        <taxon>Xylariaceae</taxon>
        <taxon>Xylaria</taxon>
    </lineage>
</organism>
<dbReference type="Proteomes" id="UP001305414">
    <property type="component" value="Unassembled WGS sequence"/>
</dbReference>
<keyword evidence="2" id="KW-1185">Reference proteome</keyword>
<reference evidence="1 2" key="1">
    <citation type="submission" date="2023-10" db="EMBL/GenBank/DDBJ databases">
        <title>Draft genome sequence of Xylaria bambusicola isolate GMP-LS, the root and basal stem rot pathogen of sugarcane in Indonesia.</title>
        <authorList>
            <person name="Selvaraj P."/>
            <person name="Muralishankar V."/>
            <person name="Muruganantham S."/>
            <person name="Sp S."/>
            <person name="Haryani S."/>
            <person name="Lau K.J.X."/>
            <person name="Naqvi N.I."/>
        </authorList>
    </citation>
    <scope>NUCLEOTIDE SEQUENCE [LARGE SCALE GENOMIC DNA]</scope>
    <source>
        <strain evidence="1">GMP-LS</strain>
    </source>
</reference>
<accession>A0AAN7V3J1</accession>